<dbReference type="OrthoDB" id="1699000at2759"/>
<accession>A0A8B8R1Y6</accession>
<dbReference type="GO" id="GO:0043531">
    <property type="term" value="F:ADP binding"/>
    <property type="evidence" value="ECO:0007669"/>
    <property type="project" value="InterPro"/>
</dbReference>
<reference evidence="4" key="1">
    <citation type="submission" date="2025-08" db="UniProtKB">
        <authorList>
            <consortium name="RefSeq"/>
        </authorList>
    </citation>
    <scope>IDENTIFICATION</scope>
    <source>
        <tissue evidence="4">Leaf</tissue>
    </source>
</reference>
<dbReference type="GO" id="GO:0007165">
    <property type="term" value="P:signal transduction"/>
    <property type="evidence" value="ECO:0007669"/>
    <property type="project" value="InterPro"/>
</dbReference>
<dbReference type="PROSITE" id="PS50104">
    <property type="entry name" value="TIR"/>
    <property type="match status" value="1"/>
</dbReference>
<dbReference type="RefSeq" id="XP_030553489.1">
    <property type="nucleotide sequence ID" value="XM_030697629.1"/>
</dbReference>
<dbReference type="SMART" id="SM00382">
    <property type="entry name" value="AAA"/>
    <property type="match status" value="1"/>
</dbReference>
<dbReference type="InterPro" id="IPR003593">
    <property type="entry name" value="AAA+_ATPase"/>
</dbReference>
<dbReference type="InterPro" id="IPR002182">
    <property type="entry name" value="NB-ARC"/>
</dbReference>
<evidence type="ECO:0000259" key="2">
    <source>
        <dbReference type="PROSITE" id="PS50104"/>
    </source>
</evidence>
<dbReference type="KEGG" id="rarg:115757424"/>
<dbReference type="GO" id="GO:0006952">
    <property type="term" value="P:defense response"/>
    <property type="evidence" value="ECO:0007669"/>
    <property type="project" value="InterPro"/>
</dbReference>
<keyword evidence="3" id="KW-1185">Reference proteome</keyword>
<dbReference type="SUPFAM" id="SSF52200">
    <property type="entry name" value="Toll/Interleukin receptor TIR domain"/>
    <property type="match status" value="1"/>
</dbReference>
<sequence length="418" mass="46960">MATSSKMMNQFGQLMRKLSPLLSPPPLYPSLLNKRTSQFQSQSPPISFPSSPLHSSSLKHSLTARPQLYFPPASIPRWVHDTFISYKQADTRNFVSHLHDALERNKIRVFIDHSLERGLEIAPAINEAIERSRSAVVVISRTFASSPWCLDELDKILECKEKKGQLVFLIFVGVDPREMREQSGPFKQIGQSEKGFRHKVRKWRDALRKAGNLTGWSLGNRLEAEFIQSIVEKISRRLSCSGTDLLAFHPVGLDSRVQALYSLLQLEVEEVRIVGISGASGIGKTALARALYDRIADQFDRSCFLANVKDISSQDGLSKMQKTLFGDILGDGVLEFGDDIHEVMNFMRSKLRNKRVLLVFDDVEGLLVPLSHLIGAINFGLGSRIILIPQHEETLIGLHGEIYKVKALKDDQALELFS</sequence>
<dbReference type="AlphaFoldDB" id="A0A8B8R1Y6"/>
<dbReference type="PRINTS" id="PR00364">
    <property type="entry name" value="DISEASERSIST"/>
</dbReference>
<evidence type="ECO:0000313" key="3">
    <source>
        <dbReference type="Proteomes" id="UP000827889"/>
    </source>
</evidence>
<dbReference type="SMART" id="SM00255">
    <property type="entry name" value="TIR"/>
    <property type="match status" value="1"/>
</dbReference>
<dbReference type="Gene3D" id="3.40.50.10140">
    <property type="entry name" value="Toll/interleukin-1 receptor homology (TIR) domain"/>
    <property type="match status" value="1"/>
</dbReference>
<name>A0A8B8R1Y6_9MYRT</name>
<dbReference type="FunFam" id="3.40.50.10140:FF:000007">
    <property type="entry name" value="Disease resistance protein (TIR-NBS-LRR class)"/>
    <property type="match status" value="1"/>
</dbReference>
<proteinExistence type="predicted"/>
<protein>
    <submittedName>
        <fullName evidence="4">Disease resistance protein RPV1-like</fullName>
    </submittedName>
</protein>
<dbReference type="InterPro" id="IPR035897">
    <property type="entry name" value="Toll_tir_struct_dom_sf"/>
</dbReference>
<dbReference type="SUPFAM" id="SSF52540">
    <property type="entry name" value="P-loop containing nucleoside triphosphate hydrolases"/>
    <property type="match status" value="1"/>
</dbReference>
<dbReference type="Gene3D" id="3.40.50.300">
    <property type="entry name" value="P-loop containing nucleotide triphosphate hydrolases"/>
    <property type="match status" value="1"/>
</dbReference>
<dbReference type="Pfam" id="PF00931">
    <property type="entry name" value="NB-ARC"/>
    <property type="match status" value="1"/>
</dbReference>
<dbReference type="InterPro" id="IPR044974">
    <property type="entry name" value="Disease_R_plants"/>
</dbReference>
<dbReference type="GeneID" id="115757424"/>
<organism evidence="3 4">
    <name type="scientific">Rhodamnia argentea</name>
    <dbReference type="NCBI Taxonomy" id="178133"/>
    <lineage>
        <taxon>Eukaryota</taxon>
        <taxon>Viridiplantae</taxon>
        <taxon>Streptophyta</taxon>
        <taxon>Embryophyta</taxon>
        <taxon>Tracheophyta</taxon>
        <taxon>Spermatophyta</taxon>
        <taxon>Magnoliopsida</taxon>
        <taxon>eudicotyledons</taxon>
        <taxon>Gunneridae</taxon>
        <taxon>Pentapetalae</taxon>
        <taxon>rosids</taxon>
        <taxon>malvids</taxon>
        <taxon>Myrtales</taxon>
        <taxon>Myrtaceae</taxon>
        <taxon>Myrtoideae</taxon>
        <taxon>Myrteae</taxon>
        <taxon>Australasian group</taxon>
        <taxon>Rhodamnia</taxon>
    </lineage>
</organism>
<dbReference type="InterPro" id="IPR000157">
    <property type="entry name" value="TIR_dom"/>
</dbReference>
<keyword evidence="1" id="KW-0520">NAD</keyword>
<feature type="domain" description="TIR" evidence="2">
    <location>
        <begin position="78"/>
        <end position="238"/>
    </location>
</feature>
<evidence type="ECO:0000313" key="4">
    <source>
        <dbReference type="RefSeq" id="XP_030553489.1"/>
    </source>
</evidence>
<dbReference type="PANTHER" id="PTHR11017:SF559">
    <property type="entry name" value="DISEASE RESISTANCE PROTEIN CHL1"/>
    <property type="match status" value="1"/>
</dbReference>
<dbReference type="Pfam" id="PF01582">
    <property type="entry name" value="TIR"/>
    <property type="match status" value="1"/>
</dbReference>
<dbReference type="Proteomes" id="UP000827889">
    <property type="component" value="Chromosome 5"/>
</dbReference>
<gene>
    <name evidence="4" type="primary">LOC115757424</name>
</gene>
<evidence type="ECO:0000256" key="1">
    <source>
        <dbReference type="ARBA" id="ARBA00023027"/>
    </source>
</evidence>
<dbReference type="InterPro" id="IPR027417">
    <property type="entry name" value="P-loop_NTPase"/>
</dbReference>
<dbReference type="PANTHER" id="PTHR11017">
    <property type="entry name" value="LEUCINE-RICH REPEAT-CONTAINING PROTEIN"/>
    <property type="match status" value="1"/>
</dbReference>